<keyword evidence="7" id="KW-0175">Coiled coil</keyword>
<evidence type="ECO:0000313" key="10">
    <source>
        <dbReference type="Proteomes" id="UP000694389"/>
    </source>
</evidence>
<keyword evidence="10" id="KW-1185">Reference proteome</keyword>
<evidence type="ECO:0000256" key="6">
    <source>
        <dbReference type="PROSITE-ProRule" id="PRU00309"/>
    </source>
</evidence>
<dbReference type="GO" id="GO:0003677">
    <property type="term" value="F:DNA binding"/>
    <property type="evidence" value="ECO:0007669"/>
    <property type="project" value="UniProtKB-UniRule"/>
</dbReference>
<evidence type="ECO:0000256" key="2">
    <source>
        <dbReference type="ARBA" id="ARBA00022723"/>
    </source>
</evidence>
<evidence type="ECO:0000256" key="1">
    <source>
        <dbReference type="ARBA" id="ARBA00001968"/>
    </source>
</evidence>
<protein>
    <recommendedName>
        <fullName evidence="8">THAP-type domain-containing protein</fullName>
    </recommendedName>
</protein>
<keyword evidence="4" id="KW-0862">Zinc</keyword>
<dbReference type="PANTHER" id="PTHR23080:SF133">
    <property type="entry name" value="SI:CH211-262I1.5-RELATED"/>
    <property type="match status" value="1"/>
</dbReference>
<evidence type="ECO:0000313" key="9">
    <source>
        <dbReference type="Ensembl" id="ENSDLAP00005072405.1"/>
    </source>
</evidence>
<keyword evidence="2" id="KW-0479">Metal-binding</keyword>
<evidence type="ECO:0000256" key="7">
    <source>
        <dbReference type="SAM" id="Coils"/>
    </source>
</evidence>
<dbReference type="GeneTree" id="ENSGT00940000164656"/>
<dbReference type="SMART" id="SM00980">
    <property type="entry name" value="THAP"/>
    <property type="match status" value="1"/>
</dbReference>
<comment type="cofactor">
    <cofactor evidence="1">
        <name>a divalent metal cation</name>
        <dbReference type="ChEBI" id="CHEBI:60240"/>
    </cofactor>
</comment>
<evidence type="ECO:0000259" key="8">
    <source>
        <dbReference type="PROSITE" id="PS50950"/>
    </source>
</evidence>
<evidence type="ECO:0000256" key="4">
    <source>
        <dbReference type="ARBA" id="ARBA00022833"/>
    </source>
</evidence>
<dbReference type="PROSITE" id="PS50950">
    <property type="entry name" value="ZF_THAP"/>
    <property type="match status" value="1"/>
</dbReference>
<name>A0A8P4K346_DICLA</name>
<dbReference type="Pfam" id="PF13359">
    <property type="entry name" value="DDE_Tnp_4"/>
    <property type="match status" value="1"/>
</dbReference>
<dbReference type="InterPro" id="IPR027806">
    <property type="entry name" value="HARBI1_dom"/>
</dbReference>
<dbReference type="SUPFAM" id="SSF57716">
    <property type="entry name" value="Glucocorticoid receptor-like (DNA-binding domain)"/>
    <property type="match status" value="1"/>
</dbReference>
<proteinExistence type="predicted"/>
<dbReference type="AlphaFoldDB" id="A0A8P4K346"/>
<reference evidence="9" key="2">
    <citation type="submission" date="2025-09" db="UniProtKB">
        <authorList>
            <consortium name="Ensembl"/>
        </authorList>
    </citation>
    <scope>IDENTIFICATION</scope>
</reference>
<sequence length="430" mass="49762">MSKPVKYQMRDNPNSDSCCVPQCAMSGKFNSTVSFHHFPKEETLRKIWIRNVRRENLVIKRTTTVSSRHFVSTDVIQGGRQRLKEGAVPVLFAWNDYSLPAVRPSVWERTQRPEDESTEEEEMDVELLLQCHDYDAKPEPSALDISCEKIEAQQRVIEELQKRLAEVTLKQSFGLERFLASDDDIRFYTRYVLCHMILKHYYLIQYNLNHIQVVSDFWTPHRFSIHQSTVSRIIKTWVHFLYTLLVLIDCTEMRCQMPSSLLLQSEMFSQYKSHTTLKGMIGVSPHGAVTFVSSLYSGSISDKELFRQSGIVPLLDKDMAVMVDKVFRIDDLVPCKVYRPRFLSKKSQLSHGEVLVTQDIARLRIHVERTIRRIKENKLFDTIIPLTICGSINQLFAVACLLTNYQNKPLPVSLDTCTLNGQYSCLRSAR</sequence>
<dbReference type="InterPro" id="IPR038441">
    <property type="entry name" value="THAP_Znf_sf"/>
</dbReference>
<reference evidence="9" key="1">
    <citation type="submission" date="2025-08" db="UniProtKB">
        <authorList>
            <consortium name="Ensembl"/>
        </authorList>
    </citation>
    <scope>IDENTIFICATION</scope>
</reference>
<dbReference type="GO" id="GO:0008270">
    <property type="term" value="F:zinc ion binding"/>
    <property type="evidence" value="ECO:0007669"/>
    <property type="project" value="UniProtKB-KW"/>
</dbReference>
<accession>A0A8P4K346</accession>
<dbReference type="InterPro" id="IPR006612">
    <property type="entry name" value="THAP_Znf"/>
</dbReference>
<dbReference type="Pfam" id="PF05485">
    <property type="entry name" value="THAP"/>
    <property type="match status" value="1"/>
</dbReference>
<dbReference type="SMART" id="SM00692">
    <property type="entry name" value="DM3"/>
    <property type="match status" value="1"/>
</dbReference>
<dbReference type="InterPro" id="IPR027805">
    <property type="entry name" value="Transposase_HTH_dom"/>
</dbReference>
<keyword evidence="3 6" id="KW-0863">Zinc-finger</keyword>
<keyword evidence="5 6" id="KW-0238">DNA-binding</keyword>
<dbReference type="Ensembl" id="ENSDLAT00005068759.1">
    <property type="protein sequence ID" value="ENSDLAP00005072405.1"/>
    <property type="gene ID" value="ENSDLAG00005029033.1"/>
</dbReference>
<feature type="domain" description="THAP-type" evidence="8">
    <location>
        <begin position="12"/>
        <end position="92"/>
    </location>
</feature>
<dbReference type="Pfam" id="PF13613">
    <property type="entry name" value="HTH_Tnp_4"/>
    <property type="match status" value="1"/>
</dbReference>
<dbReference type="Proteomes" id="UP000694389">
    <property type="component" value="Unassembled WGS sequence"/>
</dbReference>
<feature type="coiled-coil region" evidence="7">
    <location>
        <begin position="143"/>
        <end position="170"/>
    </location>
</feature>
<dbReference type="PANTHER" id="PTHR23080">
    <property type="entry name" value="THAP DOMAIN PROTEIN"/>
    <property type="match status" value="1"/>
</dbReference>
<evidence type="ECO:0000256" key="5">
    <source>
        <dbReference type="ARBA" id="ARBA00023125"/>
    </source>
</evidence>
<dbReference type="Gene3D" id="6.20.210.20">
    <property type="entry name" value="THAP domain"/>
    <property type="match status" value="1"/>
</dbReference>
<evidence type="ECO:0000256" key="3">
    <source>
        <dbReference type="ARBA" id="ARBA00022771"/>
    </source>
</evidence>
<organism evidence="9 10">
    <name type="scientific">Dicentrarchus labrax</name>
    <name type="common">European seabass</name>
    <name type="synonym">Morone labrax</name>
    <dbReference type="NCBI Taxonomy" id="13489"/>
    <lineage>
        <taxon>Eukaryota</taxon>
        <taxon>Metazoa</taxon>
        <taxon>Chordata</taxon>
        <taxon>Craniata</taxon>
        <taxon>Vertebrata</taxon>
        <taxon>Euteleostomi</taxon>
        <taxon>Actinopterygii</taxon>
        <taxon>Neopterygii</taxon>
        <taxon>Teleostei</taxon>
        <taxon>Neoteleostei</taxon>
        <taxon>Acanthomorphata</taxon>
        <taxon>Eupercaria</taxon>
        <taxon>Moronidae</taxon>
        <taxon>Dicentrarchus</taxon>
    </lineage>
</organism>